<comment type="caution">
    <text evidence="2">The sequence shown here is derived from an EMBL/GenBank/DDBJ whole genome shotgun (WGS) entry which is preliminary data.</text>
</comment>
<accession>A0A4C1W7W1</accession>
<gene>
    <name evidence="2" type="ORF">EVAR_32499_1</name>
</gene>
<name>A0A4C1W7W1_EUMVA</name>
<keyword evidence="3" id="KW-1185">Reference proteome</keyword>
<dbReference type="Proteomes" id="UP000299102">
    <property type="component" value="Unassembled WGS sequence"/>
</dbReference>
<organism evidence="2 3">
    <name type="scientific">Eumeta variegata</name>
    <name type="common">Bagworm moth</name>
    <name type="synonym">Eumeta japonica</name>
    <dbReference type="NCBI Taxonomy" id="151549"/>
    <lineage>
        <taxon>Eukaryota</taxon>
        <taxon>Metazoa</taxon>
        <taxon>Ecdysozoa</taxon>
        <taxon>Arthropoda</taxon>
        <taxon>Hexapoda</taxon>
        <taxon>Insecta</taxon>
        <taxon>Pterygota</taxon>
        <taxon>Neoptera</taxon>
        <taxon>Endopterygota</taxon>
        <taxon>Lepidoptera</taxon>
        <taxon>Glossata</taxon>
        <taxon>Ditrysia</taxon>
        <taxon>Tineoidea</taxon>
        <taxon>Psychidae</taxon>
        <taxon>Oiketicinae</taxon>
        <taxon>Eumeta</taxon>
    </lineage>
</organism>
<feature type="region of interest" description="Disordered" evidence="1">
    <location>
        <begin position="118"/>
        <end position="138"/>
    </location>
</feature>
<evidence type="ECO:0000313" key="3">
    <source>
        <dbReference type="Proteomes" id="UP000299102"/>
    </source>
</evidence>
<evidence type="ECO:0000313" key="2">
    <source>
        <dbReference type="EMBL" id="GBP46980.1"/>
    </source>
</evidence>
<reference evidence="2 3" key="1">
    <citation type="journal article" date="2019" name="Commun. Biol.">
        <title>The bagworm genome reveals a unique fibroin gene that provides high tensile strength.</title>
        <authorList>
            <person name="Kono N."/>
            <person name="Nakamura H."/>
            <person name="Ohtoshi R."/>
            <person name="Tomita M."/>
            <person name="Numata K."/>
            <person name="Arakawa K."/>
        </authorList>
    </citation>
    <scope>NUCLEOTIDE SEQUENCE [LARGE SCALE GENOMIC DNA]</scope>
</reference>
<evidence type="ECO:0000256" key="1">
    <source>
        <dbReference type="SAM" id="MobiDB-lite"/>
    </source>
</evidence>
<dbReference type="EMBL" id="BGZK01000493">
    <property type="protein sequence ID" value="GBP46980.1"/>
    <property type="molecule type" value="Genomic_DNA"/>
</dbReference>
<protein>
    <submittedName>
        <fullName evidence="2">Uncharacterized protein</fullName>
    </submittedName>
</protein>
<sequence>MWPKVSELGKYFVEERKKKSYSISPHDTPRARTPKYGPVSRWAPSVGEKSFLPTQMNINSNEVKILSRPFVTESLTVSFIASSRRRTRYFLTPSTSRNNESHDSLILRNLRADRTISSDDRYLPLPPTSAPSKAIEPGTPRPNSMLIYINTLLVCHINGVKEESSHTPYKLCVINTSSEFCSARPPAGLGRARLQMTTHKIKTISYKNTGAGTTHLTPDKVAYDRITLTKMLTYFKRIF</sequence>
<dbReference type="AlphaFoldDB" id="A0A4C1W7W1"/>
<proteinExistence type="predicted"/>